<feature type="compositionally biased region" description="Polar residues" evidence="1">
    <location>
        <begin position="67"/>
        <end position="97"/>
    </location>
</feature>
<gene>
    <name evidence="2" type="primary">Acey_s0103.g3541</name>
    <name evidence="2" type="ORF">Y032_0103g3541</name>
</gene>
<evidence type="ECO:0000313" key="2">
    <source>
        <dbReference type="EMBL" id="EYC01922.1"/>
    </source>
</evidence>
<evidence type="ECO:0000256" key="1">
    <source>
        <dbReference type="SAM" id="MobiDB-lite"/>
    </source>
</evidence>
<dbReference type="EMBL" id="JARK01001439">
    <property type="protein sequence ID" value="EYC01922.1"/>
    <property type="molecule type" value="Genomic_DNA"/>
</dbReference>
<feature type="compositionally biased region" description="Basic residues" evidence="1">
    <location>
        <begin position="32"/>
        <end position="54"/>
    </location>
</feature>
<keyword evidence="3" id="KW-1185">Reference proteome</keyword>
<feature type="compositionally biased region" description="Polar residues" evidence="1">
    <location>
        <begin position="127"/>
        <end position="136"/>
    </location>
</feature>
<feature type="compositionally biased region" description="Basic and acidic residues" evidence="1">
    <location>
        <begin position="98"/>
        <end position="107"/>
    </location>
</feature>
<organism evidence="2 3">
    <name type="scientific">Ancylostoma ceylanicum</name>
    <dbReference type="NCBI Taxonomy" id="53326"/>
    <lineage>
        <taxon>Eukaryota</taxon>
        <taxon>Metazoa</taxon>
        <taxon>Ecdysozoa</taxon>
        <taxon>Nematoda</taxon>
        <taxon>Chromadorea</taxon>
        <taxon>Rhabditida</taxon>
        <taxon>Rhabditina</taxon>
        <taxon>Rhabditomorpha</taxon>
        <taxon>Strongyloidea</taxon>
        <taxon>Ancylostomatidae</taxon>
        <taxon>Ancylostomatinae</taxon>
        <taxon>Ancylostoma</taxon>
    </lineage>
</organism>
<protein>
    <submittedName>
        <fullName evidence="2">Uncharacterized protein</fullName>
    </submittedName>
</protein>
<feature type="compositionally biased region" description="Low complexity" evidence="1">
    <location>
        <begin position="114"/>
        <end position="126"/>
    </location>
</feature>
<sequence>MSSSSKRKTREAQHESVVRFRKSKSKHSAEKRSRKSRDKGVRKARSRKKPSKKQKSAESDSRDSHAKSGSSENIFKTMETQIGSLEATTQKGSSLEKIQSREARESAGLKPHHSSLWSESSDSSSSTQQFPSLGFP</sequence>
<proteinExistence type="predicted"/>
<comment type="caution">
    <text evidence="2">The sequence shown here is derived from an EMBL/GenBank/DDBJ whole genome shotgun (WGS) entry which is preliminary data.</text>
</comment>
<accession>A0A016TGY0</accession>
<dbReference type="AlphaFoldDB" id="A0A016TGY0"/>
<name>A0A016TGY0_9BILA</name>
<reference evidence="3" key="1">
    <citation type="journal article" date="2015" name="Nat. Genet.">
        <title>The genome and transcriptome of the zoonotic hookworm Ancylostoma ceylanicum identify infection-specific gene families.</title>
        <authorList>
            <person name="Schwarz E.M."/>
            <person name="Hu Y."/>
            <person name="Antoshechkin I."/>
            <person name="Miller M.M."/>
            <person name="Sternberg P.W."/>
            <person name="Aroian R.V."/>
        </authorList>
    </citation>
    <scope>NUCLEOTIDE SEQUENCE</scope>
    <source>
        <strain evidence="3">HY135</strain>
    </source>
</reference>
<feature type="region of interest" description="Disordered" evidence="1">
    <location>
        <begin position="1"/>
        <end position="136"/>
    </location>
</feature>
<evidence type="ECO:0000313" key="3">
    <source>
        <dbReference type="Proteomes" id="UP000024635"/>
    </source>
</evidence>
<feature type="compositionally biased region" description="Basic and acidic residues" evidence="1">
    <location>
        <begin position="55"/>
        <end position="66"/>
    </location>
</feature>
<dbReference type="Proteomes" id="UP000024635">
    <property type="component" value="Unassembled WGS sequence"/>
</dbReference>